<dbReference type="InterPro" id="IPR020846">
    <property type="entry name" value="MFS_dom"/>
</dbReference>
<dbReference type="GO" id="GO:0005886">
    <property type="term" value="C:plasma membrane"/>
    <property type="evidence" value="ECO:0007669"/>
    <property type="project" value="UniProtKB-SubCell"/>
</dbReference>
<protein>
    <submittedName>
        <fullName evidence="9">Drug resistance transporter, EmrB/QacA subfamily</fullName>
    </submittedName>
</protein>
<comment type="subcellular location">
    <subcellularLocation>
        <location evidence="1">Cell membrane</location>
        <topology evidence="1">Multi-pass membrane protein</topology>
    </subcellularLocation>
</comment>
<evidence type="ECO:0000313" key="9">
    <source>
        <dbReference type="EMBL" id="SMC22695.1"/>
    </source>
</evidence>
<feature type="transmembrane region" description="Helical" evidence="7">
    <location>
        <begin position="263"/>
        <end position="286"/>
    </location>
</feature>
<feature type="transmembrane region" description="Helical" evidence="7">
    <location>
        <begin position="524"/>
        <end position="548"/>
    </location>
</feature>
<name>A0A1W1XF88_9CLOT</name>
<dbReference type="Gene3D" id="1.20.1720.10">
    <property type="entry name" value="Multidrug resistance protein D"/>
    <property type="match status" value="1"/>
</dbReference>
<dbReference type="Gene3D" id="1.20.1250.20">
    <property type="entry name" value="MFS general substrate transporter like domains"/>
    <property type="match status" value="1"/>
</dbReference>
<dbReference type="PANTHER" id="PTHR23501:SF191">
    <property type="entry name" value="VACUOLAR BASIC AMINO ACID TRANSPORTER 4"/>
    <property type="match status" value="1"/>
</dbReference>
<keyword evidence="3" id="KW-1003">Cell membrane</keyword>
<feature type="transmembrane region" description="Helical" evidence="7">
    <location>
        <begin position="363"/>
        <end position="385"/>
    </location>
</feature>
<feature type="transmembrane region" description="Helical" evidence="7">
    <location>
        <begin position="170"/>
        <end position="191"/>
    </location>
</feature>
<keyword evidence="6 7" id="KW-0472">Membrane</keyword>
<evidence type="ECO:0000256" key="4">
    <source>
        <dbReference type="ARBA" id="ARBA00022692"/>
    </source>
</evidence>
<gene>
    <name evidence="9" type="ORF">SAMN02745134_01690</name>
</gene>
<dbReference type="Proteomes" id="UP000192468">
    <property type="component" value="Unassembled WGS sequence"/>
</dbReference>
<dbReference type="EMBL" id="FWXH01000004">
    <property type="protein sequence ID" value="SMC22695.1"/>
    <property type="molecule type" value="Genomic_DNA"/>
</dbReference>
<evidence type="ECO:0000256" key="3">
    <source>
        <dbReference type="ARBA" id="ARBA00022475"/>
    </source>
</evidence>
<dbReference type="PROSITE" id="PS50850">
    <property type="entry name" value="MFS"/>
    <property type="match status" value="1"/>
</dbReference>
<organism evidence="9 10">
    <name type="scientific">Clostridium acidisoli DSM 12555</name>
    <dbReference type="NCBI Taxonomy" id="1121291"/>
    <lineage>
        <taxon>Bacteria</taxon>
        <taxon>Bacillati</taxon>
        <taxon>Bacillota</taxon>
        <taxon>Clostridia</taxon>
        <taxon>Eubacteriales</taxon>
        <taxon>Clostridiaceae</taxon>
        <taxon>Clostridium</taxon>
    </lineage>
</organism>
<feature type="transmembrane region" description="Helical" evidence="7">
    <location>
        <begin position="334"/>
        <end position="357"/>
    </location>
</feature>
<evidence type="ECO:0000256" key="2">
    <source>
        <dbReference type="ARBA" id="ARBA00022448"/>
    </source>
</evidence>
<evidence type="ECO:0000256" key="7">
    <source>
        <dbReference type="SAM" id="Phobius"/>
    </source>
</evidence>
<feature type="transmembrane region" description="Helical" evidence="7">
    <location>
        <begin position="80"/>
        <end position="103"/>
    </location>
</feature>
<dbReference type="AlphaFoldDB" id="A0A1W1XF88"/>
<feature type="transmembrane region" description="Helical" evidence="7">
    <location>
        <begin position="145"/>
        <end position="164"/>
    </location>
</feature>
<sequence length="558" mass="61752">MKGKSLPIGGLFLFTTCNFLKMLIILFFINIIIRYNDIYENDYLNHITWQFLSTMNLKATLYINYKKVCEREMNTKKRNIILSIMVAMFLGAVEGTVVTTAMPTIVKSLNGFDKISLVFSVYLLTSAISTPIYGKIADLYGRKAALLTGISIFLIGSALCGISMNMYELILFRGLQGIGAGAIFTVSYTIVGDVFAVEERGKVQGWISSVWGIASLLGPFLGGFLIDYMSWHWIFYINIPFGIFSIILLQKNLDEKFEKKESAIDYLGIVTLSFSIIIFLCTILAINENTKIYSFKIVTPIICTIVLLIVFYIAEKRAKDPLMPFDIFSTQTNIVNIISLLISAILIGTDVYLPVYIQNVLGFSATISGISLASMSISWILSSWILSKTIQKYGEKIVVFISTFIIFISTVLMYTLNVKSSLVLVVIYAFIIGFGYGGTLTTLTIVIQEAVDYEKRGAATGANSLLRTIGQTVGVAGFGVIFNLNISKYLGKLNIINVNASNLYSSGKLSNNIPIDKVKESLNYGIHSLVLIFVVLSIICVVMSLVMSNSLKASSRNK</sequence>
<proteinExistence type="predicted"/>
<dbReference type="InterPro" id="IPR036259">
    <property type="entry name" value="MFS_trans_sf"/>
</dbReference>
<evidence type="ECO:0000256" key="5">
    <source>
        <dbReference type="ARBA" id="ARBA00022989"/>
    </source>
</evidence>
<feature type="transmembrane region" description="Helical" evidence="7">
    <location>
        <begin position="422"/>
        <end position="447"/>
    </location>
</feature>
<feature type="transmembrane region" description="Helical" evidence="7">
    <location>
        <begin position="468"/>
        <end position="486"/>
    </location>
</feature>
<reference evidence="9 10" key="1">
    <citation type="submission" date="2017-04" db="EMBL/GenBank/DDBJ databases">
        <authorList>
            <person name="Afonso C.L."/>
            <person name="Miller P.J."/>
            <person name="Scott M.A."/>
            <person name="Spackman E."/>
            <person name="Goraichik I."/>
            <person name="Dimitrov K.M."/>
            <person name="Suarez D.L."/>
            <person name="Swayne D.E."/>
        </authorList>
    </citation>
    <scope>NUCLEOTIDE SEQUENCE [LARGE SCALE GENOMIC DNA]</scope>
    <source>
        <strain evidence="9 10">DSM 12555</strain>
    </source>
</reference>
<dbReference type="PANTHER" id="PTHR23501">
    <property type="entry name" value="MAJOR FACILITATOR SUPERFAMILY"/>
    <property type="match status" value="1"/>
</dbReference>
<evidence type="ECO:0000313" key="10">
    <source>
        <dbReference type="Proteomes" id="UP000192468"/>
    </source>
</evidence>
<feature type="transmembrane region" description="Helical" evidence="7">
    <location>
        <begin position="292"/>
        <end position="314"/>
    </location>
</feature>
<evidence type="ECO:0000256" key="6">
    <source>
        <dbReference type="ARBA" id="ARBA00023136"/>
    </source>
</evidence>
<dbReference type="GO" id="GO:0022857">
    <property type="term" value="F:transmembrane transporter activity"/>
    <property type="evidence" value="ECO:0007669"/>
    <property type="project" value="InterPro"/>
</dbReference>
<dbReference type="PRINTS" id="PR01036">
    <property type="entry name" value="TCRTETB"/>
</dbReference>
<dbReference type="FunFam" id="1.20.1720.10:FF:000004">
    <property type="entry name" value="EmrB/QacA family drug resistance transporter"/>
    <property type="match status" value="1"/>
</dbReference>
<keyword evidence="4 7" id="KW-0812">Transmembrane</keyword>
<dbReference type="SUPFAM" id="SSF103473">
    <property type="entry name" value="MFS general substrate transporter"/>
    <property type="match status" value="1"/>
</dbReference>
<dbReference type="InterPro" id="IPR011701">
    <property type="entry name" value="MFS"/>
</dbReference>
<evidence type="ECO:0000259" key="8">
    <source>
        <dbReference type="PROSITE" id="PS50850"/>
    </source>
</evidence>
<keyword evidence="10" id="KW-1185">Reference proteome</keyword>
<feature type="transmembrane region" description="Helical" evidence="7">
    <location>
        <begin position="232"/>
        <end position="251"/>
    </location>
</feature>
<dbReference type="STRING" id="1121291.SAMN02745134_01690"/>
<feature type="transmembrane region" description="Helical" evidence="7">
    <location>
        <begin position="397"/>
        <end position="416"/>
    </location>
</feature>
<accession>A0A1W1XF88</accession>
<feature type="transmembrane region" description="Helical" evidence="7">
    <location>
        <begin position="12"/>
        <end position="33"/>
    </location>
</feature>
<dbReference type="Pfam" id="PF07690">
    <property type="entry name" value="MFS_1"/>
    <property type="match status" value="1"/>
</dbReference>
<feature type="transmembrane region" description="Helical" evidence="7">
    <location>
        <begin position="203"/>
        <end position="226"/>
    </location>
</feature>
<evidence type="ECO:0000256" key="1">
    <source>
        <dbReference type="ARBA" id="ARBA00004651"/>
    </source>
</evidence>
<dbReference type="CDD" id="cd17502">
    <property type="entry name" value="MFS_Azr1_MDR_like"/>
    <property type="match status" value="1"/>
</dbReference>
<keyword evidence="2" id="KW-0813">Transport</keyword>
<keyword evidence="5 7" id="KW-1133">Transmembrane helix</keyword>
<feature type="domain" description="Major facilitator superfamily (MFS) profile" evidence="8">
    <location>
        <begin position="80"/>
        <end position="552"/>
    </location>
</feature>